<comment type="catalytic activity">
    <reaction evidence="3">
        <text>N(6)-acetyl-L-lysyl-[protein] + NAD(+) + H2O = 2''-O-acetyl-ADP-D-ribose + nicotinamide + L-lysyl-[protein]</text>
        <dbReference type="Rhea" id="RHEA:43636"/>
        <dbReference type="Rhea" id="RHEA-COMP:9752"/>
        <dbReference type="Rhea" id="RHEA-COMP:10731"/>
        <dbReference type="ChEBI" id="CHEBI:15377"/>
        <dbReference type="ChEBI" id="CHEBI:17154"/>
        <dbReference type="ChEBI" id="CHEBI:29969"/>
        <dbReference type="ChEBI" id="CHEBI:57540"/>
        <dbReference type="ChEBI" id="CHEBI:61930"/>
        <dbReference type="ChEBI" id="CHEBI:83767"/>
        <dbReference type="EC" id="2.3.1.286"/>
    </reaction>
</comment>
<dbReference type="InterPro" id="IPR050134">
    <property type="entry name" value="NAD-dep_sirtuin_deacylases"/>
</dbReference>
<feature type="binding site" evidence="3">
    <location>
        <begin position="10"/>
        <end position="29"/>
    </location>
    <ligand>
        <name>NAD(+)</name>
        <dbReference type="ChEBI" id="CHEBI:57540"/>
    </ligand>
</feature>
<feature type="active site" description="Proton acceptor" evidence="3">
    <location>
        <position position="105"/>
    </location>
</feature>
<dbReference type="CDD" id="cd01412">
    <property type="entry name" value="SIRT5_Af1_CobB"/>
    <property type="match status" value="1"/>
</dbReference>
<dbReference type="PANTHER" id="PTHR11085:SF4">
    <property type="entry name" value="NAD-DEPENDENT PROTEIN DEACYLASE"/>
    <property type="match status" value="1"/>
</dbReference>
<feature type="binding site" evidence="3">
    <location>
        <begin position="170"/>
        <end position="172"/>
    </location>
    <ligand>
        <name>NAD(+)</name>
        <dbReference type="ChEBI" id="CHEBI:57540"/>
    </ligand>
</feature>
<keyword evidence="1" id="KW-0808">Transferase</keyword>
<dbReference type="AlphaFoldDB" id="A0A2P8HAV6"/>
<dbReference type="InterPro" id="IPR027546">
    <property type="entry name" value="Sirtuin_class_III"/>
</dbReference>
<dbReference type="GO" id="GO:0036054">
    <property type="term" value="F:protein-malonyllysine demalonylase activity"/>
    <property type="evidence" value="ECO:0007669"/>
    <property type="project" value="InterPro"/>
</dbReference>
<dbReference type="GO" id="GO:0017136">
    <property type="term" value="F:histone deacetylase activity, NAD-dependent"/>
    <property type="evidence" value="ECO:0007669"/>
    <property type="project" value="TreeGrafter"/>
</dbReference>
<dbReference type="Gene3D" id="3.30.1600.10">
    <property type="entry name" value="SIR2/SIRT2 'Small Domain"/>
    <property type="match status" value="1"/>
</dbReference>
<dbReference type="GO" id="GO:0036055">
    <property type="term" value="F:protein-succinyllysine desuccinylase activity"/>
    <property type="evidence" value="ECO:0007669"/>
    <property type="project" value="UniProtKB-UniRule"/>
</dbReference>
<dbReference type="Proteomes" id="UP000240971">
    <property type="component" value="Unassembled WGS sequence"/>
</dbReference>
<name>A0A2P8HAV6_CHINA</name>
<proteinExistence type="inferred from homology"/>
<dbReference type="InterPro" id="IPR003000">
    <property type="entry name" value="Sirtuin"/>
</dbReference>
<dbReference type="PROSITE" id="PS50305">
    <property type="entry name" value="SIRTUIN"/>
    <property type="match status" value="1"/>
</dbReference>
<evidence type="ECO:0000259" key="5">
    <source>
        <dbReference type="PROSITE" id="PS50305"/>
    </source>
</evidence>
<dbReference type="SUPFAM" id="SSF52467">
    <property type="entry name" value="DHS-like NAD/FAD-binding domain"/>
    <property type="match status" value="1"/>
</dbReference>
<feature type="domain" description="Deacetylase sirtuin-type" evidence="5">
    <location>
        <begin position="1"/>
        <end position="225"/>
    </location>
</feature>
<comment type="subcellular location">
    <subcellularLocation>
        <location evidence="3">Cytoplasm</location>
    </subcellularLocation>
</comment>
<dbReference type="EMBL" id="PYAW01000008">
    <property type="protein sequence ID" value="PSL43356.1"/>
    <property type="molecule type" value="Genomic_DNA"/>
</dbReference>
<comment type="caution">
    <text evidence="6">The sequence shown here is derived from an EMBL/GenBank/DDBJ whole genome shotgun (WGS) entry which is preliminary data.</text>
</comment>
<organism evidence="6 7">
    <name type="scientific">Chitinophaga niastensis</name>
    <dbReference type="NCBI Taxonomy" id="536980"/>
    <lineage>
        <taxon>Bacteria</taxon>
        <taxon>Pseudomonadati</taxon>
        <taxon>Bacteroidota</taxon>
        <taxon>Chitinophagia</taxon>
        <taxon>Chitinophagales</taxon>
        <taxon>Chitinophagaceae</taxon>
        <taxon>Chitinophaga</taxon>
    </lineage>
</organism>
<dbReference type="GO" id="GO:0070403">
    <property type="term" value="F:NAD+ binding"/>
    <property type="evidence" value="ECO:0007669"/>
    <property type="project" value="UniProtKB-UniRule"/>
</dbReference>
<dbReference type="GO" id="GO:0005737">
    <property type="term" value="C:cytoplasm"/>
    <property type="evidence" value="ECO:0007669"/>
    <property type="project" value="UniProtKB-SubCell"/>
</dbReference>
<dbReference type="InterPro" id="IPR026591">
    <property type="entry name" value="Sirtuin_cat_small_dom_sf"/>
</dbReference>
<feature type="binding site" evidence="3">
    <location>
        <position position="54"/>
    </location>
    <ligand>
        <name>substrate</name>
    </ligand>
</feature>
<evidence type="ECO:0000313" key="7">
    <source>
        <dbReference type="Proteomes" id="UP000240971"/>
    </source>
</evidence>
<comment type="domain">
    <text evidence="3">2 residues (Tyr-54 and Arg-57) present in a large hydrophobic pocket are probably involved in substrate specificity. They are important for desuccinylation activity, but dispensable for deacetylation activity.</text>
</comment>
<reference evidence="6 7" key="1">
    <citation type="submission" date="2018-03" db="EMBL/GenBank/DDBJ databases">
        <title>Genomic Encyclopedia of Archaeal and Bacterial Type Strains, Phase II (KMG-II): from individual species to whole genera.</title>
        <authorList>
            <person name="Goeker M."/>
        </authorList>
    </citation>
    <scope>NUCLEOTIDE SEQUENCE [LARGE SCALE GENOMIC DNA]</scope>
    <source>
        <strain evidence="6 7">DSM 24859</strain>
    </source>
</reference>
<dbReference type="Gene3D" id="3.40.50.1220">
    <property type="entry name" value="TPP-binding domain"/>
    <property type="match status" value="1"/>
</dbReference>
<feature type="binding site" evidence="3">
    <location>
        <position position="210"/>
    </location>
    <ligand>
        <name>NAD(+)</name>
        <dbReference type="ChEBI" id="CHEBI:57540"/>
    </ligand>
</feature>
<dbReference type="PANTHER" id="PTHR11085">
    <property type="entry name" value="NAD-DEPENDENT PROTEIN DEACYLASE SIRTUIN-5, MITOCHONDRIAL-RELATED"/>
    <property type="match status" value="1"/>
</dbReference>
<comment type="function">
    <text evidence="3">NAD-dependent lysine deacetylase and desuccinylase that specifically removes acetyl and succinyl groups on target proteins. Modulates the activities of several proteins which are inactive in their acylated form.</text>
</comment>
<evidence type="ECO:0000256" key="4">
    <source>
        <dbReference type="PROSITE-ProRule" id="PRU00236"/>
    </source>
</evidence>
<comment type="similarity">
    <text evidence="3">Belongs to the sirtuin family. Class III subfamily.</text>
</comment>
<evidence type="ECO:0000256" key="2">
    <source>
        <dbReference type="ARBA" id="ARBA00023027"/>
    </source>
</evidence>
<keyword evidence="2 3" id="KW-0520">NAD</keyword>
<feature type="binding site" evidence="3">
    <location>
        <position position="57"/>
    </location>
    <ligand>
        <name>substrate</name>
    </ligand>
</feature>
<keyword evidence="3" id="KW-0963">Cytoplasm</keyword>
<dbReference type="InterPro" id="IPR026590">
    <property type="entry name" value="Ssirtuin_cat_dom"/>
</dbReference>
<keyword evidence="7" id="KW-1185">Reference proteome</keyword>
<evidence type="ECO:0000256" key="3">
    <source>
        <dbReference type="HAMAP-Rule" id="MF_01121"/>
    </source>
</evidence>
<dbReference type="EC" id="2.3.1.286" evidence="3"/>
<comment type="caution">
    <text evidence="3 4">Lacks conserved residue(s) required for the propagation of feature annotation.</text>
</comment>
<dbReference type="Pfam" id="PF02146">
    <property type="entry name" value="SIR2"/>
    <property type="match status" value="1"/>
</dbReference>
<protein>
    <recommendedName>
        <fullName evidence="3">NAD-dependent protein deacylase</fullName>
        <ecNumber evidence="3">2.3.1.286</ecNumber>
    </recommendedName>
    <alternativeName>
        <fullName evidence="3">Regulatory protein SIR2 homolog</fullName>
    </alternativeName>
</protein>
<evidence type="ECO:0000313" key="6">
    <source>
        <dbReference type="EMBL" id="PSL43356.1"/>
    </source>
</evidence>
<accession>A0A2P8HAV6</accession>
<dbReference type="OrthoDB" id="9800582at2"/>
<dbReference type="RefSeq" id="WP_106530967.1">
    <property type="nucleotide sequence ID" value="NZ_PYAW01000008.1"/>
</dbReference>
<sequence length="225" mass="25410">MKQRLVVLTGAGISAESGLRTFRDSDGLWEGYDVYEVASPKGWQKNPALVQEFYNGRRQDVKAARPNAAHIGLAKLEEKYDVRIITQNIDDLHERGGSTRVLHLHGEIFKMRSVTNEELIYDIREDIKMGDLAEDGGQLRPHIVWFGEAVPMIEQAMQEVMWADIFVVIGTSLQVYPAANLIQYAKPQVPKYIIDRKIPDMDTAGNVHRIEKPATEGILELLSIL</sequence>
<comment type="catalytic activity">
    <reaction evidence="3">
        <text>N(6)-succinyl-L-lysyl-[protein] + NAD(+) + H2O = 2''-O-succinyl-ADP-D-ribose + nicotinamide + L-lysyl-[protein]</text>
        <dbReference type="Rhea" id="RHEA:47668"/>
        <dbReference type="Rhea" id="RHEA-COMP:9752"/>
        <dbReference type="Rhea" id="RHEA-COMP:11877"/>
        <dbReference type="ChEBI" id="CHEBI:15377"/>
        <dbReference type="ChEBI" id="CHEBI:17154"/>
        <dbReference type="ChEBI" id="CHEBI:29969"/>
        <dbReference type="ChEBI" id="CHEBI:57540"/>
        <dbReference type="ChEBI" id="CHEBI:87830"/>
        <dbReference type="ChEBI" id="CHEBI:87832"/>
    </reaction>
</comment>
<dbReference type="HAMAP" id="MF_01121">
    <property type="entry name" value="Sirtuin_ClassIII"/>
    <property type="match status" value="1"/>
</dbReference>
<dbReference type="InterPro" id="IPR029035">
    <property type="entry name" value="DHS-like_NAD/FAD-binding_dom"/>
</dbReference>
<evidence type="ECO:0000256" key="1">
    <source>
        <dbReference type="ARBA" id="ARBA00022679"/>
    </source>
</evidence>
<feature type="binding site" evidence="3">
    <location>
        <begin position="87"/>
        <end position="90"/>
    </location>
    <ligand>
        <name>NAD(+)</name>
        <dbReference type="ChEBI" id="CHEBI:57540"/>
    </ligand>
</feature>
<gene>
    <name evidence="3" type="primary">cobB</name>
    <name evidence="6" type="ORF">CLV51_10845</name>
</gene>